<dbReference type="RefSeq" id="WP_215381760.1">
    <property type="nucleotide sequence ID" value="NZ_JAGTIS010000046.1"/>
</dbReference>
<evidence type="ECO:0008006" key="3">
    <source>
        <dbReference type="Google" id="ProtNLM"/>
    </source>
</evidence>
<protein>
    <recommendedName>
        <fullName evidence="3">Lipoprotein</fullName>
    </recommendedName>
</protein>
<proteinExistence type="predicted"/>
<evidence type="ECO:0000313" key="1">
    <source>
        <dbReference type="EMBL" id="MBT8769602.1"/>
    </source>
</evidence>
<gene>
    <name evidence="1" type="ORF">J7302_26205</name>
</gene>
<sequence>MKNTLIKIAPIIMLSANCIAEKSSSPITISIKYSNQEGCSFSFSPINFCDKRRIQEMEKALINTPPNFNKHYIIAIIPERMEYHQNSIVAIDSRSGVAYPVPIDAYSGTPNKDDPKGKNGSVIFEIGSNKLCIEGEILAARALESGLFCFYFKDEKFTGHKTSYMHD</sequence>
<dbReference type="EMBL" id="JAGTIS010000046">
    <property type="protein sequence ID" value="MBT8769602.1"/>
    <property type="molecule type" value="Genomic_DNA"/>
</dbReference>
<reference evidence="1 2" key="1">
    <citation type="submission" date="2021-04" db="EMBL/GenBank/DDBJ databases">
        <title>Pseudomonas boanensis sp. nov., a bacterium isolated from river water used for household purposes in Boane District, Mozambique.</title>
        <authorList>
            <person name="Nicklasson M."/>
            <person name="Martin-Rodriguez A.J."/>
            <person name="Thorell K."/>
            <person name="Neves L."/>
            <person name="Mussagy A."/>
            <person name="Rydberg H.A."/>
            <person name="Hernroth B."/>
            <person name="Svensson-Stadler L."/>
            <person name="Sjoling A."/>
        </authorList>
    </citation>
    <scope>NUCLEOTIDE SEQUENCE [LARGE SCALE GENOMIC DNA]</scope>
    <source>
        <strain evidence="1 2">DB1</strain>
    </source>
</reference>
<evidence type="ECO:0000313" key="2">
    <source>
        <dbReference type="Proteomes" id="UP001519667"/>
    </source>
</evidence>
<dbReference type="Proteomes" id="UP001519667">
    <property type="component" value="Unassembled WGS sequence"/>
</dbReference>
<accession>A0ABS5XPH0</accession>
<keyword evidence="2" id="KW-1185">Reference proteome</keyword>
<organism evidence="1 2">
    <name type="scientific">Metapseudomonas boanensis</name>
    <dbReference type="NCBI Taxonomy" id="2822138"/>
    <lineage>
        <taxon>Bacteria</taxon>
        <taxon>Pseudomonadati</taxon>
        <taxon>Pseudomonadota</taxon>
        <taxon>Gammaproteobacteria</taxon>
        <taxon>Pseudomonadales</taxon>
        <taxon>Pseudomonadaceae</taxon>
        <taxon>Metapseudomonas</taxon>
    </lineage>
</organism>
<name>A0ABS5XPH0_9GAMM</name>
<comment type="caution">
    <text evidence="1">The sequence shown here is derived from an EMBL/GenBank/DDBJ whole genome shotgun (WGS) entry which is preliminary data.</text>
</comment>